<sequence>MDEVLDVAEVAADFGLEGVFRAILGLVGVLLILGGLGLWLLTDMGLLVLPAALMIVGVLLLVAPVVLFGIGDLL</sequence>
<organism evidence="2 3">
    <name type="scientific">Halosimplex carlsbadense 2-9-1</name>
    <dbReference type="NCBI Taxonomy" id="797114"/>
    <lineage>
        <taxon>Archaea</taxon>
        <taxon>Methanobacteriati</taxon>
        <taxon>Methanobacteriota</taxon>
        <taxon>Stenosarchaea group</taxon>
        <taxon>Halobacteria</taxon>
        <taxon>Halobacteriales</taxon>
        <taxon>Haloarculaceae</taxon>
        <taxon>Halosimplex</taxon>
    </lineage>
</organism>
<keyword evidence="1" id="KW-1133">Transmembrane helix</keyword>
<proteinExistence type="predicted"/>
<dbReference type="AlphaFoldDB" id="M0D037"/>
<comment type="caution">
    <text evidence="2">The sequence shown here is derived from an EMBL/GenBank/DDBJ whole genome shotgun (WGS) entry which is preliminary data.</text>
</comment>
<protein>
    <recommendedName>
        <fullName evidence="4">Major facilitator superfamily (MFS) profile domain-containing protein</fullName>
    </recommendedName>
</protein>
<evidence type="ECO:0000313" key="3">
    <source>
        <dbReference type="Proteomes" id="UP000011626"/>
    </source>
</evidence>
<dbReference type="RefSeq" id="WP_006882913.1">
    <property type="nucleotide sequence ID" value="NZ_AOIU01000013.1"/>
</dbReference>
<dbReference type="Proteomes" id="UP000011626">
    <property type="component" value="Unassembled WGS sequence"/>
</dbReference>
<keyword evidence="1" id="KW-0472">Membrane</keyword>
<keyword evidence="1" id="KW-0812">Transmembrane</keyword>
<dbReference type="STRING" id="797114.C475_06205"/>
<gene>
    <name evidence="2" type="ORF">C475_06205</name>
</gene>
<keyword evidence="3" id="KW-1185">Reference proteome</keyword>
<accession>M0D037</accession>
<evidence type="ECO:0000313" key="2">
    <source>
        <dbReference type="EMBL" id="ELZ27489.1"/>
    </source>
</evidence>
<feature type="transmembrane region" description="Helical" evidence="1">
    <location>
        <begin position="48"/>
        <end position="70"/>
    </location>
</feature>
<reference evidence="2 3" key="1">
    <citation type="journal article" date="2014" name="PLoS Genet.">
        <title>Phylogenetically driven sequencing of extremely halophilic archaea reveals strategies for static and dynamic osmo-response.</title>
        <authorList>
            <person name="Becker E.A."/>
            <person name="Seitzer P.M."/>
            <person name="Tritt A."/>
            <person name="Larsen D."/>
            <person name="Krusor M."/>
            <person name="Yao A.I."/>
            <person name="Wu D."/>
            <person name="Madern D."/>
            <person name="Eisen J.A."/>
            <person name="Darling A.E."/>
            <person name="Facciotti M.T."/>
        </authorList>
    </citation>
    <scope>NUCLEOTIDE SEQUENCE [LARGE SCALE GENOMIC DNA]</scope>
    <source>
        <strain evidence="2 3">2-9-1</strain>
    </source>
</reference>
<evidence type="ECO:0008006" key="4">
    <source>
        <dbReference type="Google" id="ProtNLM"/>
    </source>
</evidence>
<evidence type="ECO:0000256" key="1">
    <source>
        <dbReference type="SAM" id="Phobius"/>
    </source>
</evidence>
<feature type="transmembrane region" description="Helical" evidence="1">
    <location>
        <begin position="20"/>
        <end position="41"/>
    </location>
</feature>
<dbReference type="EMBL" id="AOIU01000013">
    <property type="protein sequence ID" value="ELZ27489.1"/>
    <property type="molecule type" value="Genomic_DNA"/>
</dbReference>
<name>M0D037_9EURY</name>